<dbReference type="InterPro" id="IPR046036">
    <property type="entry name" value="DUF5994"/>
</dbReference>
<keyword evidence="2" id="KW-1185">Reference proteome</keyword>
<dbReference type="Pfam" id="PF19457">
    <property type="entry name" value="DUF5994"/>
    <property type="match status" value="1"/>
</dbReference>
<evidence type="ECO:0000313" key="1">
    <source>
        <dbReference type="EMBL" id="PNG17617.1"/>
    </source>
</evidence>
<reference evidence="1 2" key="1">
    <citation type="submission" date="2018-01" db="EMBL/GenBank/DDBJ databases">
        <title>Draft genome sequence of Streptomyces sp. 13K301.</title>
        <authorList>
            <person name="Sahin N."/>
            <person name="Saygin H."/>
            <person name="Ay H."/>
        </authorList>
    </citation>
    <scope>NUCLEOTIDE SEQUENCE [LARGE SCALE GENOMIC DNA]</scope>
    <source>
        <strain evidence="1 2">13K301</strain>
    </source>
</reference>
<comment type="caution">
    <text evidence="1">The sequence shown here is derived from an EMBL/GenBank/DDBJ whole genome shotgun (WGS) entry which is preliminary data.</text>
</comment>
<dbReference type="EMBL" id="POUC01000427">
    <property type="protein sequence ID" value="PNG17617.1"/>
    <property type="molecule type" value="Genomic_DNA"/>
</dbReference>
<protein>
    <submittedName>
        <fullName evidence="1">Uncharacterized protein</fullName>
    </submittedName>
</protein>
<dbReference type="OrthoDB" id="3785441at2"/>
<gene>
    <name evidence="1" type="ORF">C1J00_35585</name>
</gene>
<accession>A0A2N8TF31</accession>
<dbReference type="Proteomes" id="UP000235943">
    <property type="component" value="Unassembled WGS sequence"/>
</dbReference>
<dbReference type="RefSeq" id="WP_102913077.1">
    <property type="nucleotide sequence ID" value="NZ_POUC01000427.1"/>
</dbReference>
<sequence>MTTILGPTTRRDHVPGLPVRLSLTSKTTPAGRLDGAWWPYTRDLSAELPPLTAALDASRGRITRVTVSPARWPVIPREVVVDGRSVHVGRYTEREADDLLLEREADDLILLSCTDGRWDLSVIPPATRPAAADRLMAATAIPGSVLKADALMAGEAAAGRGMRRSRNQEDTWEAEGGACMSPYGYPTGPRVIPEPVPGEWQG</sequence>
<dbReference type="AlphaFoldDB" id="A0A2N8TF31"/>
<proteinExistence type="predicted"/>
<name>A0A2N8TF31_9ACTN</name>
<organism evidence="1 2">
    <name type="scientific">Streptomyces cahuitamycinicus</name>
    <dbReference type="NCBI Taxonomy" id="2070367"/>
    <lineage>
        <taxon>Bacteria</taxon>
        <taxon>Bacillati</taxon>
        <taxon>Actinomycetota</taxon>
        <taxon>Actinomycetes</taxon>
        <taxon>Kitasatosporales</taxon>
        <taxon>Streptomycetaceae</taxon>
        <taxon>Streptomyces</taxon>
    </lineage>
</organism>
<evidence type="ECO:0000313" key="2">
    <source>
        <dbReference type="Proteomes" id="UP000235943"/>
    </source>
</evidence>